<evidence type="ECO:0000313" key="5">
    <source>
        <dbReference type="Proteomes" id="UP001055439"/>
    </source>
</evidence>
<organism evidence="3 5">
    <name type="scientific">Musa troglodytarum</name>
    <name type="common">fe'i banana</name>
    <dbReference type="NCBI Taxonomy" id="320322"/>
    <lineage>
        <taxon>Eukaryota</taxon>
        <taxon>Viridiplantae</taxon>
        <taxon>Streptophyta</taxon>
        <taxon>Embryophyta</taxon>
        <taxon>Tracheophyta</taxon>
        <taxon>Spermatophyta</taxon>
        <taxon>Magnoliopsida</taxon>
        <taxon>Liliopsida</taxon>
        <taxon>Zingiberales</taxon>
        <taxon>Musaceae</taxon>
        <taxon>Musa</taxon>
    </lineage>
</organism>
<dbReference type="GO" id="GO:0006355">
    <property type="term" value="P:regulation of DNA-templated transcription"/>
    <property type="evidence" value="ECO:0007669"/>
    <property type="project" value="InterPro"/>
</dbReference>
<feature type="compositionally biased region" description="Polar residues" evidence="1">
    <location>
        <begin position="1"/>
        <end position="13"/>
    </location>
</feature>
<dbReference type="EMBL" id="CP097502">
    <property type="protein sequence ID" value="URD75965.1"/>
    <property type="molecule type" value="Genomic_DNA"/>
</dbReference>
<sequence length="163" mass="17713">MDLFEESNNQGETIGNLHLDPSNESMDMVHVPGVAMDGLSPVGSSRFQIPSVMPVCNFTSNQQSMSHITSTRMTGSVFSLQDIADSSAGTSSASMVTNDYSLYRGSRKQACQQPLRTYTKVQKAGSVGRSIDVTHFSNYYELRSAVACMFGLEGHLDDPRGSE</sequence>
<evidence type="ECO:0000313" key="3">
    <source>
        <dbReference type="EMBL" id="URD73934.1"/>
    </source>
</evidence>
<dbReference type="Proteomes" id="UP001055439">
    <property type="component" value="Chromosome 1"/>
</dbReference>
<gene>
    <name evidence="4" type="ORF">MUK42_09030</name>
    <name evidence="3" type="ORF">MUK42_37446</name>
</gene>
<dbReference type="GO" id="GO:0009725">
    <property type="term" value="P:response to hormone"/>
    <property type="evidence" value="ECO:0007669"/>
    <property type="project" value="InterPro"/>
</dbReference>
<evidence type="ECO:0000259" key="2">
    <source>
        <dbReference type="PROSITE" id="PS51745"/>
    </source>
</evidence>
<dbReference type="InterPro" id="IPR053793">
    <property type="entry name" value="PB1-like"/>
</dbReference>
<proteinExistence type="predicted"/>
<reference evidence="3" key="1">
    <citation type="submission" date="2022-05" db="EMBL/GenBank/DDBJ databases">
        <title>The Musa troglodytarum L. genome provides insights into the mechanism of non-climacteric behaviour and enrichment of carotenoids.</title>
        <authorList>
            <person name="Wang J."/>
        </authorList>
    </citation>
    <scope>NUCLEOTIDE SEQUENCE</scope>
    <source>
        <tissue evidence="3">Leaf</tissue>
    </source>
</reference>
<dbReference type="EMBL" id="CP097502">
    <property type="protein sequence ID" value="URD73934.1"/>
    <property type="molecule type" value="Genomic_DNA"/>
</dbReference>
<accession>A0A9E7JAG6</accession>
<protein>
    <submittedName>
        <fullName evidence="3">Auxin response factor</fullName>
    </submittedName>
</protein>
<dbReference type="GO" id="GO:0003677">
    <property type="term" value="F:DNA binding"/>
    <property type="evidence" value="ECO:0007669"/>
    <property type="project" value="InterPro"/>
</dbReference>
<feature type="domain" description="PB1" evidence="2">
    <location>
        <begin position="116"/>
        <end position="163"/>
    </location>
</feature>
<dbReference type="PROSITE" id="PS51745">
    <property type="entry name" value="PB1"/>
    <property type="match status" value="1"/>
</dbReference>
<dbReference type="Gene3D" id="3.10.20.90">
    <property type="entry name" value="Phosphatidylinositol 3-kinase Catalytic Subunit, Chain A, domain 1"/>
    <property type="match status" value="1"/>
</dbReference>
<evidence type="ECO:0000313" key="4">
    <source>
        <dbReference type="EMBL" id="URD75965.1"/>
    </source>
</evidence>
<dbReference type="InterPro" id="IPR044835">
    <property type="entry name" value="ARF_plant"/>
</dbReference>
<dbReference type="PANTHER" id="PTHR31384">
    <property type="entry name" value="AUXIN RESPONSE FACTOR 4-RELATED"/>
    <property type="match status" value="1"/>
</dbReference>
<keyword evidence="5" id="KW-1185">Reference proteome</keyword>
<feature type="region of interest" description="Disordered" evidence="1">
    <location>
        <begin position="1"/>
        <end position="22"/>
    </location>
</feature>
<name>A0A9E7JAG6_9LILI</name>
<dbReference type="OrthoDB" id="762460at2759"/>
<dbReference type="AlphaFoldDB" id="A0A9E7JAG6"/>
<evidence type="ECO:0000256" key="1">
    <source>
        <dbReference type="SAM" id="MobiDB-lite"/>
    </source>
</evidence>